<evidence type="ECO:0000259" key="3">
    <source>
        <dbReference type="Pfam" id="PF09977"/>
    </source>
</evidence>
<feature type="region of interest" description="Disordered" evidence="1">
    <location>
        <begin position="318"/>
        <end position="343"/>
    </location>
</feature>
<evidence type="ECO:0000313" key="5">
    <source>
        <dbReference type="EMBL" id="HGB13662.1"/>
    </source>
</evidence>
<dbReference type="Pfam" id="PF13400">
    <property type="entry name" value="Tad"/>
    <property type="match status" value="1"/>
</dbReference>
<proteinExistence type="predicted"/>
<protein>
    <recommendedName>
        <fullName evidence="6">Flp pilus-assembly TadG-like N-terminal domain-containing protein</fullName>
    </recommendedName>
</protein>
<evidence type="ECO:0008006" key="6">
    <source>
        <dbReference type="Google" id="ProtNLM"/>
    </source>
</evidence>
<dbReference type="EMBL" id="DTHB01000005">
    <property type="protein sequence ID" value="HGB13662.1"/>
    <property type="molecule type" value="Genomic_DNA"/>
</dbReference>
<organism evidence="5">
    <name type="scientific">Desulfobacca acetoxidans</name>
    <dbReference type="NCBI Taxonomy" id="60893"/>
    <lineage>
        <taxon>Bacteria</taxon>
        <taxon>Pseudomonadati</taxon>
        <taxon>Thermodesulfobacteriota</taxon>
        <taxon>Desulfobaccia</taxon>
        <taxon>Desulfobaccales</taxon>
        <taxon>Desulfobaccaceae</taxon>
        <taxon>Desulfobacca</taxon>
    </lineage>
</organism>
<dbReference type="AlphaFoldDB" id="A0A7C3SHG1"/>
<sequence>MVRIVKFLRGSKAAAAPYVAVLLVLLLIITGVVIDLGHIYVVKQELQSAAEAGALAGARALFSLENPDDPQPAYVRCDLAHAAALSAVQLNKTDGLILNIPAEDVQVGMWEYVNGKWQFRPQATCTNDINAVQVITRRTAAVNGPVNLIFASFLGKEWVELTAKATAMLGWLTALPDGLGFPLALGKSYVPQSPGQEIPVTFSPDWSDAGGWHCFKSTSADANELRSYINKSLNSIGIQIGDSINCLNGVAQSVINETDKMLKTYNSKGEDWIVYLPVIDASKYNQWREVLGFCAFRIENVDKNTHAVSGKALGMYTAPDMGSSPTNPSPDNSLRSKNPRLVE</sequence>
<dbReference type="InterPro" id="IPR028087">
    <property type="entry name" value="Tad_N"/>
</dbReference>
<accession>A0A7C3SHG1</accession>
<keyword evidence="2" id="KW-0812">Transmembrane</keyword>
<dbReference type="InterPro" id="IPR018705">
    <property type="entry name" value="DUF2134_membrane"/>
</dbReference>
<evidence type="ECO:0000259" key="4">
    <source>
        <dbReference type="Pfam" id="PF13400"/>
    </source>
</evidence>
<gene>
    <name evidence="5" type="ORF">ENV62_00240</name>
</gene>
<feature type="domain" description="DUF2134" evidence="3">
    <location>
        <begin position="80"/>
        <end position="167"/>
    </location>
</feature>
<keyword evidence="2" id="KW-1133">Transmembrane helix</keyword>
<reference evidence="5" key="1">
    <citation type="journal article" date="2020" name="mSystems">
        <title>Genome- and Community-Level Interaction Insights into Carbon Utilization and Element Cycling Functions of Hydrothermarchaeota in Hydrothermal Sediment.</title>
        <authorList>
            <person name="Zhou Z."/>
            <person name="Liu Y."/>
            <person name="Xu W."/>
            <person name="Pan J."/>
            <person name="Luo Z.H."/>
            <person name="Li M."/>
        </authorList>
    </citation>
    <scope>NUCLEOTIDE SEQUENCE [LARGE SCALE GENOMIC DNA]</scope>
    <source>
        <strain evidence="5">SpSt-776</strain>
    </source>
</reference>
<evidence type="ECO:0000256" key="1">
    <source>
        <dbReference type="SAM" id="MobiDB-lite"/>
    </source>
</evidence>
<keyword evidence="2" id="KW-0472">Membrane</keyword>
<comment type="caution">
    <text evidence="5">The sequence shown here is derived from an EMBL/GenBank/DDBJ whole genome shotgun (WGS) entry which is preliminary data.</text>
</comment>
<feature type="transmembrane region" description="Helical" evidence="2">
    <location>
        <begin position="20"/>
        <end position="41"/>
    </location>
</feature>
<name>A0A7C3SHG1_9BACT</name>
<evidence type="ECO:0000256" key="2">
    <source>
        <dbReference type="SAM" id="Phobius"/>
    </source>
</evidence>
<dbReference type="Pfam" id="PF09977">
    <property type="entry name" value="Tad_C"/>
    <property type="match status" value="1"/>
</dbReference>
<feature type="domain" description="Putative Flp pilus-assembly TadG-like N-terminal" evidence="4">
    <location>
        <begin position="15"/>
        <end position="60"/>
    </location>
</feature>
<feature type="compositionally biased region" description="Polar residues" evidence="1">
    <location>
        <begin position="323"/>
        <end position="336"/>
    </location>
</feature>